<comment type="subcellular location">
    <subcellularLocation>
        <location evidence="1">Endoplasmic reticulum membrane</location>
        <topology evidence="1">Single-pass membrane protein</topology>
    </subcellularLocation>
</comment>
<dbReference type="EMBL" id="AFYH01015306">
    <property type="status" value="NOT_ANNOTATED_CDS"/>
    <property type="molecule type" value="Genomic_DNA"/>
</dbReference>
<dbReference type="STRING" id="7897.ENSLACP00000020804"/>
<dbReference type="PROSITE" id="PS00636">
    <property type="entry name" value="DNAJ_1"/>
    <property type="match status" value="1"/>
</dbReference>
<dbReference type="InterPro" id="IPR043361">
    <property type="entry name" value="DNAJC16_TRX"/>
</dbReference>
<feature type="chain" id="PRO_5003580069" evidence="10">
    <location>
        <begin position="29"/>
        <end position="782"/>
    </location>
</feature>
<keyword evidence="13" id="KW-1185">Reference proteome</keyword>
<keyword evidence="4" id="KW-0256">Endoplasmic reticulum</keyword>
<dbReference type="Gene3D" id="3.40.30.10">
    <property type="entry name" value="Glutaredoxin"/>
    <property type="match status" value="1"/>
</dbReference>
<reference evidence="12" key="3">
    <citation type="submission" date="2025-09" db="UniProtKB">
        <authorList>
            <consortium name="Ensembl"/>
        </authorList>
    </citation>
    <scope>IDENTIFICATION</scope>
</reference>
<dbReference type="EMBL" id="AFYH01015309">
    <property type="status" value="NOT_ANNOTATED_CDS"/>
    <property type="molecule type" value="Genomic_DNA"/>
</dbReference>
<feature type="region of interest" description="Disordered" evidence="8">
    <location>
        <begin position="555"/>
        <end position="592"/>
    </location>
</feature>
<evidence type="ECO:0000313" key="12">
    <source>
        <dbReference type="Ensembl" id="ENSLACP00000020804.1"/>
    </source>
</evidence>
<evidence type="ECO:0000256" key="6">
    <source>
        <dbReference type="ARBA" id="ARBA00023136"/>
    </source>
</evidence>
<protein>
    <submittedName>
        <fullName evidence="12">DnaJ heat shock protein family (Hsp40) member C16</fullName>
    </submittedName>
</protein>
<dbReference type="InterPro" id="IPR052448">
    <property type="entry name" value="DnaJ_C16_autophagy_reg"/>
</dbReference>
<organism evidence="12 13">
    <name type="scientific">Latimeria chalumnae</name>
    <name type="common">Coelacanth</name>
    <dbReference type="NCBI Taxonomy" id="7897"/>
    <lineage>
        <taxon>Eukaryota</taxon>
        <taxon>Metazoa</taxon>
        <taxon>Chordata</taxon>
        <taxon>Craniata</taxon>
        <taxon>Vertebrata</taxon>
        <taxon>Euteleostomi</taxon>
        <taxon>Coelacanthiformes</taxon>
        <taxon>Coelacanthidae</taxon>
        <taxon>Latimeria</taxon>
    </lineage>
</organism>
<dbReference type="GO" id="GO:0005789">
    <property type="term" value="C:endoplasmic reticulum membrane"/>
    <property type="evidence" value="ECO:0007669"/>
    <property type="project" value="UniProtKB-SubCell"/>
</dbReference>
<accession>H3BFY3</accession>
<keyword evidence="6 9" id="KW-0472">Membrane</keyword>
<feature type="region of interest" description="Disordered" evidence="8">
    <location>
        <begin position="714"/>
        <end position="752"/>
    </location>
</feature>
<feature type="compositionally biased region" description="Basic and acidic residues" evidence="8">
    <location>
        <begin position="559"/>
        <end position="569"/>
    </location>
</feature>
<keyword evidence="2 9" id="KW-0812">Transmembrane</keyword>
<dbReference type="AlphaFoldDB" id="H3BFY3"/>
<keyword evidence="3 10" id="KW-0732">Signal</keyword>
<dbReference type="GeneTree" id="ENSGT00940000155851"/>
<dbReference type="OrthoDB" id="10065037at2759"/>
<feature type="transmembrane region" description="Helical" evidence="9">
    <location>
        <begin position="530"/>
        <end position="552"/>
    </location>
</feature>
<dbReference type="SMART" id="SM00271">
    <property type="entry name" value="DnaJ"/>
    <property type="match status" value="1"/>
</dbReference>
<feature type="transmembrane region" description="Helical" evidence="9">
    <location>
        <begin position="498"/>
        <end position="518"/>
    </location>
</feature>
<dbReference type="eggNOG" id="KOG0715">
    <property type="taxonomic scope" value="Eukaryota"/>
</dbReference>
<dbReference type="FunCoup" id="H3BFY3">
    <property type="interactions" value="1234"/>
</dbReference>
<evidence type="ECO:0000256" key="10">
    <source>
        <dbReference type="SAM" id="SignalP"/>
    </source>
</evidence>
<proteinExistence type="predicted"/>
<dbReference type="InterPro" id="IPR036869">
    <property type="entry name" value="J_dom_sf"/>
</dbReference>
<dbReference type="InParanoid" id="H3BFY3"/>
<evidence type="ECO:0000256" key="3">
    <source>
        <dbReference type="ARBA" id="ARBA00022729"/>
    </source>
</evidence>
<evidence type="ECO:0000256" key="2">
    <source>
        <dbReference type="ARBA" id="ARBA00022692"/>
    </source>
</evidence>
<dbReference type="OMA" id="QPEFAST"/>
<feature type="domain" description="J" evidence="11">
    <location>
        <begin position="32"/>
        <end position="96"/>
    </location>
</feature>
<dbReference type="EMBL" id="AFYH01015307">
    <property type="status" value="NOT_ANNOTATED_CDS"/>
    <property type="molecule type" value="Genomic_DNA"/>
</dbReference>
<name>H3BFY3_LATCH</name>
<dbReference type="PRINTS" id="PR00625">
    <property type="entry name" value="JDOMAIN"/>
</dbReference>
<dbReference type="EMBL" id="AFYH01015310">
    <property type="status" value="NOT_ANNOTATED_CDS"/>
    <property type="molecule type" value="Genomic_DNA"/>
</dbReference>
<reference evidence="12" key="2">
    <citation type="submission" date="2025-08" db="UniProtKB">
        <authorList>
            <consortium name="Ensembl"/>
        </authorList>
    </citation>
    <scope>IDENTIFICATION</scope>
</reference>
<keyword evidence="7" id="KW-0325">Glycoprotein</keyword>
<dbReference type="Pfam" id="PF13848">
    <property type="entry name" value="Thioredoxin_6"/>
    <property type="match status" value="1"/>
</dbReference>
<dbReference type="CDD" id="cd06257">
    <property type="entry name" value="DnaJ"/>
    <property type="match status" value="1"/>
</dbReference>
<keyword evidence="5 9" id="KW-1133">Transmembrane helix</keyword>
<dbReference type="Proteomes" id="UP000008672">
    <property type="component" value="Unassembled WGS sequence"/>
</dbReference>
<evidence type="ECO:0000256" key="7">
    <source>
        <dbReference type="ARBA" id="ARBA00023180"/>
    </source>
</evidence>
<dbReference type="PROSITE" id="PS50076">
    <property type="entry name" value="DNAJ_2"/>
    <property type="match status" value="1"/>
</dbReference>
<dbReference type="SUPFAM" id="SSF46565">
    <property type="entry name" value="Chaperone J-domain"/>
    <property type="match status" value="1"/>
</dbReference>
<feature type="compositionally biased region" description="Polar residues" evidence="8">
    <location>
        <begin position="714"/>
        <end position="723"/>
    </location>
</feature>
<dbReference type="InterPro" id="IPR036249">
    <property type="entry name" value="Thioredoxin-like_sf"/>
</dbReference>
<evidence type="ECO:0000256" key="9">
    <source>
        <dbReference type="SAM" id="Phobius"/>
    </source>
</evidence>
<dbReference type="Pfam" id="PF00226">
    <property type="entry name" value="DnaJ"/>
    <property type="match status" value="1"/>
</dbReference>
<dbReference type="Bgee" id="ENSLACG00000018275">
    <property type="expression patterns" value="Expressed in post-anal tail muscle and 2 other cell types or tissues"/>
</dbReference>
<dbReference type="PANTHER" id="PTHR44303">
    <property type="entry name" value="DNAJ HOMOLOG SUBFAMILY C MEMBER 16"/>
    <property type="match status" value="1"/>
</dbReference>
<evidence type="ECO:0000313" key="13">
    <source>
        <dbReference type="Proteomes" id="UP000008672"/>
    </source>
</evidence>
<dbReference type="InterPro" id="IPR001623">
    <property type="entry name" value="DnaJ_domain"/>
</dbReference>
<dbReference type="SUPFAM" id="SSF52833">
    <property type="entry name" value="Thioredoxin-like"/>
    <property type="match status" value="1"/>
</dbReference>
<dbReference type="EMBL" id="AFYH01015312">
    <property type="status" value="NOT_ANNOTATED_CDS"/>
    <property type="molecule type" value="Genomic_DNA"/>
</dbReference>
<gene>
    <name evidence="12" type="primary">DNAJC16</name>
</gene>
<dbReference type="CDD" id="cd02963">
    <property type="entry name" value="TRX_DnaJ"/>
    <property type="match status" value="1"/>
</dbReference>
<dbReference type="RefSeq" id="XP_014353837.1">
    <property type="nucleotide sequence ID" value="XM_014498351.2"/>
</dbReference>
<dbReference type="HOGENOM" id="CLU_020140_0_1_1"/>
<evidence type="ECO:0000256" key="5">
    <source>
        <dbReference type="ARBA" id="ARBA00022989"/>
    </source>
</evidence>
<dbReference type="GeneID" id="102355434"/>
<dbReference type="InterPro" id="IPR018253">
    <property type="entry name" value="DnaJ_domain_CS"/>
</dbReference>
<evidence type="ECO:0000259" key="11">
    <source>
        <dbReference type="PROSITE" id="PS50076"/>
    </source>
</evidence>
<dbReference type="PANTHER" id="PTHR44303:SF2">
    <property type="entry name" value="DNAJ HOMOLOG SUBFAMILY C MEMBER 16"/>
    <property type="match status" value="1"/>
</dbReference>
<dbReference type="Gene3D" id="1.10.287.110">
    <property type="entry name" value="DnaJ domain"/>
    <property type="match status" value="1"/>
</dbReference>
<evidence type="ECO:0000256" key="4">
    <source>
        <dbReference type="ARBA" id="ARBA00022824"/>
    </source>
</evidence>
<dbReference type="EMBL" id="AFYH01015311">
    <property type="status" value="NOT_ANNOTATED_CDS"/>
    <property type="molecule type" value="Genomic_DNA"/>
</dbReference>
<evidence type="ECO:0000256" key="8">
    <source>
        <dbReference type="SAM" id="MobiDB-lite"/>
    </source>
</evidence>
<evidence type="ECO:0000256" key="1">
    <source>
        <dbReference type="ARBA" id="ARBA00004389"/>
    </source>
</evidence>
<dbReference type="Ensembl" id="ENSLACT00000020944.1">
    <property type="protein sequence ID" value="ENSLACP00000020804.1"/>
    <property type="gene ID" value="ENSLACG00000018275.1"/>
</dbReference>
<feature type="signal peptide" evidence="10">
    <location>
        <begin position="1"/>
        <end position="28"/>
    </location>
</feature>
<sequence>MAPRGDKLCGQFLFALLILLVSFFLSRGSEFDPYQVLGVHRTASQAEIKKAYKQLAREWHPDKNKNPGAEEKFIQISKSYEILSNEEKRSKFDRYGEVDDTRGHPQQHQHFRHFHDSFYFDESFFQFSFNPGRRDFSDDKYLMHFSHYVNEVVPDSYKKPYLIKITSDWCFGCIHIEPIWKEVVREMELVGVGIGVVHAGYERRLAHHLGAHSAPSILGVINGKVSFFHNAVIRETLYQFVESLLPGSLVEKVADKSAVSFLSGWQQENKPHVLLFDQLPMVPLLYKLTAFAYKDYLRFGYVDVGVEETEELLKQYNINMYAPTMLVFKESTKKPSDIIQARVLKKQVVDDFISSNKFLTVPRLTNQKLFEELCPAKRYCVLLITGEDEKFTKAYKAFLSFASINGKETIRFVYVYWERQQEFTETVLSPVEKSSDVPQVVILERRSAAGTFAYKPLADGWSESEMDRFALLEQLDKLYREPGFLSFEATLPELNNELAPMFLLQWLYAATDYVSYFFDALQHSNWREMMPFLSLIFSALFILFGTVIIQAFSDSSDENNPKPEQKKQTAEAAPSSEQSNETSSKENSRSPRKGYVEVTELTDVNYNSNLVRLRPGHINVVLTLNGAAKGVLLQKFAQEVYLFTGSQCLHFSFLNLDKHSLWLERLLEFAQDAVRISEEKEEGKSRREVDFAGYVLALNGHRRYFCLFRPQTPNETEESSCVSEDSEPSLKEDPSRVRSPPAGLKPNPRQSRHKLDRLSLWMERLLEGTLQRYYIPAWPDLN</sequence>
<dbReference type="EMBL" id="AFYH01015308">
    <property type="status" value="NOT_ANNOTATED_CDS"/>
    <property type="molecule type" value="Genomic_DNA"/>
</dbReference>
<reference evidence="13" key="1">
    <citation type="submission" date="2011-08" db="EMBL/GenBank/DDBJ databases">
        <title>The draft genome of Latimeria chalumnae.</title>
        <authorList>
            <person name="Di Palma F."/>
            <person name="Alfoldi J."/>
            <person name="Johnson J."/>
            <person name="Berlin A."/>
            <person name="Gnerre S."/>
            <person name="Jaffe D."/>
            <person name="MacCallum I."/>
            <person name="Young S."/>
            <person name="Walker B.J."/>
            <person name="Lander E."/>
            <person name="Lindblad-Toh K."/>
        </authorList>
    </citation>
    <scope>NUCLEOTIDE SEQUENCE [LARGE SCALE GENOMIC DNA]</scope>
    <source>
        <strain evidence="13">Wild caught</strain>
    </source>
</reference>
<dbReference type="CTD" id="23341"/>